<feature type="compositionally biased region" description="Basic and acidic residues" evidence="2">
    <location>
        <begin position="196"/>
        <end position="214"/>
    </location>
</feature>
<gene>
    <name evidence="4" type="ORF">CBER1_06890</name>
</gene>
<keyword evidence="1" id="KW-0479">Metal-binding</keyword>
<reference evidence="5" key="1">
    <citation type="journal article" date="2017" name="bioRxiv">
        <title>Conservation of a gene cluster reveals novel cercosporin biosynthetic mechanisms and extends production to the genus Colletotrichum.</title>
        <authorList>
            <person name="de Jonge R."/>
            <person name="Ebert M.K."/>
            <person name="Huitt-Roehl C.R."/>
            <person name="Pal P."/>
            <person name="Suttle J.C."/>
            <person name="Spanner R.E."/>
            <person name="Neubauer J.D."/>
            <person name="Jurick W.M.II."/>
            <person name="Stott K.A."/>
            <person name="Secor G.A."/>
            <person name="Thomma B.P.H.J."/>
            <person name="Van de Peer Y."/>
            <person name="Townsend C.A."/>
            <person name="Bolton M.D."/>
        </authorList>
    </citation>
    <scope>NUCLEOTIDE SEQUENCE [LARGE SCALE GENOMIC DNA]</scope>
    <source>
        <strain evidence="5">CBS538.71</strain>
    </source>
</reference>
<dbReference type="InterPro" id="IPR036875">
    <property type="entry name" value="Znf_CCHC_sf"/>
</dbReference>
<dbReference type="OrthoDB" id="427960at2759"/>
<evidence type="ECO:0000313" key="4">
    <source>
        <dbReference type="EMBL" id="PPJ59391.1"/>
    </source>
</evidence>
<dbReference type="Pfam" id="PF10175">
    <property type="entry name" value="MPP6"/>
    <property type="match status" value="1"/>
</dbReference>
<sequence length="264" mass="28419">MATNGRPNKTMSSRLASMKFMQRSGPPSPATPNEPPSKKQRLLSGRAAPSPTSSNPATPIEGSSGASQDDSKWYLSFRAPQVPATESPLRIVQAGYATLDSTGRGNDASDSEDDAPRRPAMPGRKSFGKFNKVIEKQNNPDLSSDSDSESDEDDEDEDEKEEGGTGDDTGIDALIAQGRKEATERAKAERKAKRKAEKEALQKLAEQRRKKEVNLNRTPTSISNGGGAPSMANMGCHGCGEKGHKAADCPRKRNSRPSKSRLSY</sequence>
<protein>
    <recommendedName>
        <fullName evidence="3">CCHC-type domain-containing protein</fullName>
    </recommendedName>
</protein>
<feature type="domain" description="CCHC-type" evidence="3">
    <location>
        <begin position="236"/>
        <end position="251"/>
    </location>
</feature>
<evidence type="ECO:0000256" key="2">
    <source>
        <dbReference type="SAM" id="MobiDB-lite"/>
    </source>
</evidence>
<organism evidence="4 5">
    <name type="scientific">Cercospora berteroae</name>
    <dbReference type="NCBI Taxonomy" id="357750"/>
    <lineage>
        <taxon>Eukaryota</taxon>
        <taxon>Fungi</taxon>
        <taxon>Dikarya</taxon>
        <taxon>Ascomycota</taxon>
        <taxon>Pezizomycotina</taxon>
        <taxon>Dothideomycetes</taxon>
        <taxon>Dothideomycetidae</taxon>
        <taxon>Mycosphaerellales</taxon>
        <taxon>Mycosphaerellaceae</taxon>
        <taxon>Cercospora</taxon>
    </lineage>
</organism>
<feature type="region of interest" description="Disordered" evidence="2">
    <location>
        <begin position="1"/>
        <end position="264"/>
    </location>
</feature>
<dbReference type="InterPro" id="IPR001878">
    <property type="entry name" value="Znf_CCHC"/>
</dbReference>
<keyword evidence="5" id="KW-1185">Reference proteome</keyword>
<evidence type="ECO:0000256" key="1">
    <source>
        <dbReference type="PROSITE-ProRule" id="PRU00047"/>
    </source>
</evidence>
<feature type="compositionally biased region" description="Pro residues" evidence="2">
    <location>
        <begin position="26"/>
        <end position="35"/>
    </location>
</feature>
<dbReference type="PROSITE" id="PS50158">
    <property type="entry name" value="ZF_CCHC"/>
    <property type="match status" value="1"/>
</dbReference>
<dbReference type="STRING" id="357750.A0A2S6CI49"/>
<feature type="compositionally biased region" description="Acidic residues" evidence="2">
    <location>
        <begin position="144"/>
        <end position="165"/>
    </location>
</feature>
<comment type="caution">
    <text evidence="4">The sequence shown here is derived from an EMBL/GenBank/DDBJ whole genome shotgun (WGS) entry which is preliminary data.</text>
</comment>
<feature type="compositionally biased region" description="Basic residues" evidence="2">
    <location>
        <begin position="252"/>
        <end position="264"/>
    </location>
</feature>
<dbReference type="SUPFAM" id="SSF57756">
    <property type="entry name" value="Retrovirus zinc finger-like domains"/>
    <property type="match status" value="1"/>
</dbReference>
<dbReference type="GO" id="GO:0008270">
    <property type="term" value="F:zinc ion binding"/>
    <property type="evidence" value="ECO:0007669"/>
    <property type="project" value="UniProtKB-KW"/>
</dbReference>
<feature type="compositionally biased region" description="Basic and acidic residues" evidence="2">
    <location>
        <begin position="178"/>
        <end position="189"/>
    </location>
</feature>
<name>A0A2S6CI49_9PEZI</name>
<feature type="compositionally biased region" description="Polar residues" evidence="2">
    <location>
        <begin position="1"/>
        <end position="15"/>
    </location>
</feature>
<dbReference type="AlphaFoldDB" id="A0A2S6CI49"/>
<keyword evidence="1" id="KW-0863">Zinc-finger</keyword>
<evidence type="ECO:0000313" key="5">
    <source>
        <dbReference type="Proteomes" id="UP000237631"/>
    </source>
</evidence>
<feature type="compositionally biased region" description="Basic and acidic residues" evidence="2">
    <location>
        <begin position="239"/>
        <end position="251"/>
    </location>
</feature>
<dbReference type="GO" id="GO:0003676">
    <property type="term" value="F:nucleic acid binding"/>
    <property type="evidence" value="ECO:0007669"/>
    <property type="project" value="InterPro"/>
</dbReference>
<accession>A0A2S6CI49</accession>
<feature type="compositionally biased region" description="Low complexity" evidence="2">
    <location>
        <begin position="47"/>
        <end position="59"/>
    </location>
</feature>
<evidence type="ECO:0000259" key="3">
    <source>
        <dbReference type="PROSITE" id="PS50158"/>
    </source>
</evidence>
<dbReference type="EMBL" id="PNEN01000393">
    <property type="protein sequence ID" value="PPJ59391.1"/>
    <property type="molecule type" value="Genomic_DNA"/>
</dbReference>
<keyword evidence="1" id="KW-0862">Zinc</keyword>
<dbReference type="Proteomes" id="UP000237631">
    <property type="component" value="Unassembled WGS sequence"/>
</dbReference>
<dbReference type="Gene3D" id="4.10.60.10">
    <property type="entry name" value="Zinc finger, CCHC-type"/>
    <property type="match status" value="1"/>
</dbReference>
<proteinExistence type="predicted"/>